<dbReference type="OrthoDB" id="323678at2157"/>
<comment type="similarity">
    <text evidence="8">Belongs to the binding-protein-dependent transport system permease family.</text>
</comment>
<feature type="domain" description="ABC transmembrane type-1" evidence="9">
    <location>
        <begin position="45"/>
        <end position="236"/>
    </location>
</feature>
<dbReference type="InterPro" id="IPR035906">
    <property type="entry name" value="MetI-like_sf"/>
</dbReference>
<evidence type="ECO:0000313" key="10">
    <source>
        <dbReference type="EMBL" id="AUX08049.1"/>
    </source>
</evidence>
<dbReference type="PANTHER" id="PTHR30614:SF0">
    <property type="entry name" value="L-CYSTINE TRANSPORT SYSTEM PERMEASE PROTEIN TCYL"/>
    <property type="match status" value="1"/>
</dbReference>
<dbReference type="Pfam" id="PF00528">
    <property type="entry name" value="BPD_transp_1"/>
    <property type="match status" value="1"/>
</dbReference>
<dbReference type="Gene3D" id="1.10.3720.10">
    <property type="entry name" value="MetI-like"/>
    <property type="match status" value="1"/>
</dbReference>
<evidence type="ECO:0000313" key="11">
    <source>
        <dbReference type="Proteomes" id="UP000263012"/>
    </source>
</evidence>
<comment type="subcellular location">
    <subcellularLocation>
        <location evidence="1 8">Cell membrane</location>
        <topology evidence="1 8">Multi-pass membrane protein</topology>
    </subcellularLocation>
</comment>
<dbReference type="SUPFAM" id="SSF161098">
    <property type="entry name" value="MetI-like"/>
    <property type="match status" value="1"/>
</dbReference>
<keyword evidence="4 8" id="KW-0812">Transmembrane</keyword>
<keyword evidence="5" id="KW-0029">Amino-acid transport</keyword>
<gene>
    <name evidence="10" type="ORF">AArcSl_0396</name>
</gene>
<dbReference type="PROSITE" id="PS50928">
    <property type="entry name" value="ABC_TM1"/>
    <property type="match status" value="1"/>
</dbReference>
<keyword evidence="3" id="KW-1003">Cell membrane</keyword>
<feature type="transmembrane region" description="Helical" evidence="8">
    <location>
        <begin position="219"/>
        <end position="238"/>
    </location>
</feature>
<dbReference type="PANTHER" id="PTHR30614">
    <property type="entry name" value="MEMBRANE COMPONENT OF AMINO ACID ABC TRANSPORTER"/>
    <property type="match status" value="1"/>
</dbReference>
<protein>
    <submittedName>
        <fullName evidence="10">Polar amino acid transport system permease protein</fullName>
    </submittedName>
</protein>
<dbReference type="InterPro" id="IPR000515">
    <property type="entry name" value="MetI-like"/>
</dbReference>
<dbReference type="NCBIfam" id="TIGR01726">
    <property type="entry name" value="HEQRo_perm_3TM"/>
    <property type="match status" value="1"/>
</dbReference>
<organism evidence="10 11">
    <name type="scientific">Halalkaliarchaeum desulfuricum</name>
    <dbReference type="NCBI Taxonomy" id="2055893"/>
    <lineage>
        <taxon>Archaea</taxon>
        <taxon>Methanobacteriati</taxon>
        <taxon>Methanobacteriota</taxon>
        <taxon>Stenosarchaea group</taxon>
        <taxon>Halobacteria</taxon>
        <taxon>Halobacteriales</taxon>
        <taxon>Haloferacaceae</taxon>
        <taxon>Halalkaliarchaeum</taxon>
    </lineage>
</organism>
<dbReference type="CDD" id="cd06261">
    <property type="entry name" value="TM_PBP2"/>
    <property type="match status" value="1"/>
</dbReference>
<feature type="transmembrane region" description="Helical" evidence="8">
    <location>
        <begin position="80"/>
        <end position="103"/>
    </location>
</feature>
<keyword evidence="2 8" id="KW-0813">Transport</keyword>
<evidence type="ECO:0000256" key="5">
    <source>
        <dbReference type="ARBA" id="ARBA00022970"/>
    </source>
</evidence>
<dbReference type="GO" id="GO:0043190">
    <property type="term" value="C:ATP-binding cassette (ABC) transporter complex"/>
    <property type="evidence" value="ECO:0007669"/>
    <property type="project" value="InterPro"/>
</dbReference>
<evidence type="ECO:0000256" key="7">
    <source>
        <dbReference type="ARBA" id="ARBA00023136"/>
    </source>
</evidence>
<name>A0A343TG27_9EURY</name>
<evidence type="ECO:0000256" key="8">
    <source>
        <dbReference type="RuleBase" id="RU363032"/>
    </source>
</evidence>
<dbReference type="InterPro" id="IPR043429">
    <property type="entry name" value="ArtM/GltK/GlnP/TcyL/YhdX-like"/>
</dbReference>
<evidence type="ECO:0000256" key="4">
    <source>
        <dbReference type="ARBA" id="ARBA00022692"/>
    </source>
</evidence>
<dbReference type="KEGG" id="hdf:AArcSl_0396"/>
<dbReference type="InterPro" id="IPR010065">
    <property type="entry name" value="AA_ABC_transptr_permease_3TM"/>
</dbReference>
<evidence type="ECO:0000256" key="2">
    <source>
        <dbReference type="ARBA" id="ARBA00022448"/>
    </source>
</evidence>
<feature type="transmembrane region" description="Helical" evidence="8">
    <location>
        <begin position="109"/>
        <end position="129"/>
    </location>
</feature>
<accession>A0A343TG27</accession>
<keyword evidence="6 8" id="KW-1133">Transmembrane helix</keyword>
<dbReference type="GeneID" id="37876731"/>
<feature type="transmembrane region" description="Helical" evidence="8">
    <location>
        <begin position="40"/>
        <end position="68"/>
    </location>
</feature>
<evidence type="ECO:0000256" key="3">
    <source>
        <dbReference type="ARBA" id="ARBA00022475"/>
    </source>
</evidence>
<proteinExistence type="inferred from homology"/>
<reference evidence="11" key="1">
    <citation type="submission" date="2017-11" db="EMBL/GenBank/DDBJ databases">
        <title>Phenotypic and genomic properties of facultatively anaerobic sulfur-reducing natronoarchaea from hypersaline soda lakes.</title>
        <authorList>
            <person name="Sorokin D.Y."/>
            <person name="Kublanov I.V."/>
            <person name="Roman P."/>
            <person name="Sinninghe Damste J.S."/>
            <person name="Golyshin P.N."/>
            <person name="Rojo D."/>
            <person name="Ciordia S."/>
            <person name="Mena M.D.C."/>
            <person name="Ferrer M."/>
            <person name="Messina E."/>
            <person name="Smedile F."/>
            <person name="La Spada G."/>
            <person name="La Cono V."/>
            <person name="Yakimov M.M."/>
        </authorList>
    </citation>
    <scope>NUCLEOTIDE SEQUENCE [LARGE SCALE GENOMIC DNA]</scope>
    <source>
        <strain evidence="11">AArc-Sl</strain>
    </source>
</reference>
<sequence>MPSAAGSVTIPGSLFGPVADTLLFVGDLEDWLYVLDNLDYLFGGLVVTIGLTIASILLGFAVGFPAGAIEVYGGRYSRTFVETVGIVLRGTPIVVILIFMYFILRAPDLYFGFTTISGAVVAGILGLGLRSGAYQSQIFRASLQSVHSGQLEAARAIGMTKRNAVRHVVVPQALRRSVPGFQNEVTIVLKDTSIVFAIGLAELLTRSYQLFTTAEGNTAVLEIILFISAIYFVLTFSTNRALDYVSDYYAIPSGETT</sequence>
<dbReference type="RefSeq" id="WP_119814254.1">
    <property type="nucleotide sequence ID" value="NZ_CP025066.1"/>
</dbReference>
<evidence type="ECO:0000256" key="6">
    <source>
        <dbReference type="ARBA" id="ARBA00022989"/>
    </source>
</evidence>
<evidence type="ECO:0000259" key="9">
    <source>
        <dbReference type="PROSITE" id="PS50928"/>
    </source>
</evidence>
<keyword evidence="7 8" id="KW-0472">Membrane</keyword>
<keyword evidence="11" id="KW-1185">Reference proteome</keyword>
<dbReference type="GO" id="GO:0022857">
    <property type="term" value="F:transmembrane transporter activity"/>
    <property type="evidence" value="ECO:0007669"/>
    <property type="project" value="InterPro"/>
</dbReference>
<evidence type="ECO:0000256" key="1">
    <source>
        <dbReference type="ARBA" id="ARBA00004651"/>
    </source>
</evidence>
<dbReference type="AlphaFoldDB" id="A0A343TG27"/>
<dbReference type="GO" id="GO:0006865">
    <property type="term" value="P:amino acid transport"/>
    <property type="evidence" value="ECO:0007669"/>
    <property type="project" value="UniProtKB-KW"/>
</dbReference>
<dbReference type="Proteomes" id="UP000263012">
    <property type="component" value="Chromosome"/>
</dbReference>
<dbReference type="EMBL" id="CP025066">
    <property type="protein sequence ID" value="AUX08049.1"/>
    <property type="molecule type" value="Genomic_DNA"/>
</dbReference>